<organism evidence="4 5">
    <name type="scientific">Methylobacterium indicum</name>
    <dbReference type="NCBI Taxonomy" id="1775910"/>
    <lineage>
        <taxon>Bacteria</taxon>
        <taxon>Pseudomonadati</taxon>
        <taxon>Pseudomonadota</taxon>
        <taxon>Alphaproteobacteria</taxon>
        <taxon>Hyphomicrobiales</taxon>
        <taxon>Methylobacteriaceae</taxon>
        <taxon>Methylobacterium</taxon>
    </lineage>
</organism>
<dbReference type="GO" id="GO:0004519">
    <property type="term" value="F:endonuclease activity"/>
    <property type="evidence" value="ECO:0007669"/>
    <property type="project" value="InterPro"/>
</dbReference>
<feature type="region of interest" description="Disordered" evidence="1">
    <location>
        <begin position="677"/>
        <end position="759"/>
    </location>
</feature>
<sequence>MGAPFQTPDDPFPLPEGVFAYEGMEEVLAAFRAGLQPDPDITVTQWADGNRYLSPEASAAPDKYRSSKTPYLIEPSDNLSPSSSCVQTTELKGAQIGASESALNAVGFHMDASPCAILYVLPDRATAGEFSKQRIDTMIDACPSLRAKVPPAGKRGGGNTKLSKRFKGGVFRFGWAGSAASLDSSPMRFLVLDEVDKYPVDVSGEGSPLDKADARSRTFGFRRKKVVLSTPGLKATSVVYAEYLRGDQRHWCMPCPHCGWGAAGSRFEGKGTVYHPSQFRWEQGKPRSAHMVCRNCEGEIWEDQHKTDMLAEGRWIPTAENHDEHEHRSYYMPSYLSPIGWLSWPQIASQKDRAAGNYSRSKTVCNSIDGMPWEDAGQAPDWEYVYGRRSKGYRRRQLPPGVLFLTCGGDVGVDHVELHVWGWGRDNKRWLIEWVRISGRATEPSTWDRVRDALNRRYLHKCGAVLPIRRTGIDRGHLPEVVDAFVQTCDQNRVCAVRGRWNLDGLATWATRREANKAGTFDPKSAFVYLAVGTTMIKGELFGALNLERREDGEPYGWVGLPADVSAEFCRQLVSERMVYRAGRDGRMKGVYVGIESRRHESLDCAVYARALAYDEGWDEWADAEFRREEVALEKAAEELRQAIVRRQHERTSAGNPVPVGVGDIHPFLALPVEAGDSEDAREDDAAEEGAPMDETPEPAATPSVEAAPEDRIVRRVVRPPVPPAPTADAIRVPPGLRTPWQGRGEATPGDDAPGLAGPSAKVDMRALMRGAGLGRSSAYDED</sequence>
<evidence type="ECO:0000256" key="1">
    <source>
        <dbReference type="SAM" id="MobiDB-lite"/>
    </source>
</evidence>
<dbReference type="GO" id="GO:0016887">
    <property type="term" value="F:ATP hydrolysis activity"/>
    <property type="evidence" value="ECO:0007669"/>
    <property type="project" value="InterPro"/>
</dbReference>
<feature type="domain" description="Terminase large subunit GpA endonuclease" evidence="3">
    <location>
        <begin position="327"/>
        <end position="614"/>
    </location>
</feature>
<dbReference type="InterPro" id="IPR046453">
    <property type="entry name" value="GpA_ATPase"/>
</dbReference>
<name>A0A8H9C6A3_9HYPH</name>
<feature type="compositionally biased region" description="Acidic residues" evidence="1">
    <location>
        <begin position="677"/>
        <end position="697"/>
    </location>
</feature>
<dbReference type="Proteomes" id="UP000663508">
    <property type="component" value="Chromosome"/>
</dbReference>
<evidence type="ECO:0000313" key="4">
    <source>
        <dbReference type="EMBL" id="BCM83581.1"/>
    </source>
</evidence>
<proteinExistence type="predicted"/>
<dbReference type="EMBL" id="AP024145">
    <property type="protein sequence ID" value="BCM83581.1"/>
    <property type="molecule type" value="Genomic_DNA"/>
</dbReference>
<evidence type="ECO:0000259" key="3">
    <source>
        <dbReference type="Pfam" id="PF20454"/>
    </source>
</evidence>
<feature type="domain" description="Phage terminase large subunit GpA ATPase" evidence="2">
    <location>
        <begin position="58"/>
        <end position="315"/>
    </location>
</feature>
<evidence type="ECO:0000259" key="2">
    <source>
        <dbReference type="Pfam" id="PF05876"/>
    </source>
</evidence>
<dbReference type="Pfam" id="PF05876">
    <property type="entry name" value="GpA_ATPase"/>
    <property type="match status" value="1"/>
</dbReference>
<dbReference type="Pfam" id="PF20454">
    <property type="entry name" value="GpA_nuclease"/>
    <property type="match status" value="1"/>
</dbReference>
<dbReference type="RefSeq" id="WP_207182594.1">
    <property type="nucleotide sequence ID" value="NZ_AP024145.1"/>
</dbReference>
<dbReference type="InterPro" id="IPR046454">
    <property type="entry name" value="GpA_endonuclease"/>
</dbReference>
<dbReference type="AlphaFoldDB" id="A0A8H9C6A3"/>
<gene>
    <name evidence="4" type="ORF">mvi_20420</name>
</gene>
<accession>A0A8H9C6A3</accession>
<evidence type="ECO:0000313" key="5">
    <source>
        <dbReference type="Proteomes" id="UP000663508"/>
    </source>
</evidence>
<dbReference type="KEGG" id="mind:mvi_20420"/>
<reference evidence="4" key="1">
    <citation type="submission" date="2020-11" db="EMBL/GenBank/DDBJ databases">
        <title>Complete genome sequence of a novel pathogenic Methylobacterium strain isolated from rice in Vietnam.</title>
        <authorList>
            <person name="Lai K."/>
            <person name="Okazaki S."/>
            <person name="Higashi K."/>
            <person name="Mori H."/>
            <person name="Toyoda A."/>
            <person name="Kurokawa K."/>
        </authorList>
    </citation>
    <scope>NUCLEOTIDE SEQUENCE</scope>
    <source>
        <strain evidence="4">VL1</strain>
    </source>
</reference>
<protein>
    <submittedName>
        <fullName evidence="4">Terminase</fullName>
    </submittedName>
</protein>